<reference evidence="1" key="1">
    <citation type="submission" date="2021-05" db="EMBL/GenBank/DDBJ databases">
        <authorList>
            <person name="Scholz U."/>
            <person name="Mascher M."/>
            <person name="Fiebig A."/>
        </authorList>
    </citation>
    <scope>NUCLEOTIDE SEQUENCE [LARGE SCALE GENOMIC DNA]</scope>
</reference>
<accession>A0ACD6ABC2</accession>
<reference evidence="1" key="2">
    <citation type="submission" date="2025-09" db="UniProtKB">
        <authorList>
            <consortium name="EnsemblPlants"/>
        </authorList>
    </citation>
    <scope>IDENTIFICATION</scope>
</reference>
<keyword evidence="2" id="KW-1185">Reference proteome</keyword>
<dbReference type="Proteomes" id="UP001732700">
    <property type="component" value="Chromosome 7C"/>
</dbReference>
<dbReference type="EnsemblPlants" id="AVESA.00010b.r2.7CG0712080.1">
    <property type="protein sequence ID" value="AVESA.00010b.r2.7CG0712080.1.CDS.1"/>
    <property type="gene ID" value="AVESA.00010b.r2.7CG0712080"/>
</dbReference>
<organism evidence="1 2">
    <name type="scientific">Avena sativa</name>
    <name type="common">Oat</name>
    <dbReference type="NCBI Taxonomy" id="4498"/>
    <lineage>
        <taxon>Eukaryota</taxon>
        <taxon>Viridiplantae</taxon>
        <taxon>Streptophyta</taxon>
        <taxon>Embryophyta</taxon>
        <taxon>Tracheophyta</taxon>
        <taxon>Spermatophyta</taxon>
        <taxon>Magnoliopsida</taxon>
        <taxon>Liliopsida</taxon>
        <taxon>Poales</taxon>
        <taxon>Poaceae</taxon>
        <taxon>BOP clade</taxon>
        <taxon>Pooideae</taxon>
        <taxon>Poodae</taxon>
        <taxon>Poeae</taxon>
        <taxon>Poeae Chloroplast Group 1 (Aveneae type)</taxon>
        <taxon>Aveninae</taxon>
        <taxon>Avena</taxon>
    </lineage>
</organism>
<evidence type="ECO:0000313" key="1">
    <source>
        <dbReference type="EnsemblPlants" id="AVESA.00010b.r2.7CG0712080.1.CDS.1"/>
    </source>
</evidence>
<protein>
    <submittedName>
        <fullName evidence="1">Uncharacterized protein</fullName>
    </submittedName>
</protein>
<proteinExistence type="predicted"/>
<sequence>MKEYGLSTAEHGDSALVLCKVYRTPRERDHSTASTSTTIINSGKRKAADGDYAEEEDSRPSARPRLAEEYPPPIALRPEPERSAVDEQFRTHFHPTEDLEGYFARKALQEINASSRQEMAAQPEPEMDESFVQSMEQEFPFSNEVVIEEAAPPWEAAAQPEEEEEDAATGLVKTMAADDQMDAISSNEEGAQPEPEWDMQQEFPFLYPSHKNDSDEEEAAQPGPPEAQPEEEDAATGLLETIAADAQMDASLGEEGVHPEPEPDEPAPDEVIYGLPCPAFSPEMILRCSDDVLTPWPSPSSMSMIFDCLY</sequence>
<name>A0ACD6ABC2_AVESA</name>
<evidence type="ECO:0000313" key="2">
    <source>
        <dbReference type="Proteomes" id="UP001732700"/>
    </source>
</evidence>